<name>A0AAE1Z3H8_9LAMI</name>
<organism evidence="2 3">
    <name type="scientific">Sesamum alatum</name>
    <dbReference type="NCBI Taxonomy" id="300844"/>
    <lineage>
        <taxon>Eukaryota</taxon>
        <taxon>Viridiplantae</taxon>
        <taxon>Streptophyta</taxon>
        <taxon>Embryophyta</taxon>
        <taxon>Tracheophyta</taxon>
        <taxon>Spermatophyta</taxon>
        <taxon>Magnoliopsida</taxon>
        <taxon>eudicotyledons</taxon>
        <taxon>Gunneridae</taxon>
        <taxon>Pentapetalae</taxon>
        <taxon>asterids</taxon>
        <taxon>lamiids</taxon>
        <taxon>Lamiales</taxon>
        <taxon>Pedaliaceae</taxon>
        <taxon>Sesamum</taxon>
    </lineage>
</organism>
<reference evidence="2" key="2">
    <citation type="journal article" date="2024" name="Plant">
        <title>Genomic evolution and insights into agronomic trait innovations of Sesamum species.</title>
        <authorList>
            <person name="Miao H."/>
            <person name="Wang L."/>
            <person name="Qu L."/>
            <person name="Liu H."/>
            <person name="Sun Y."/>
            <person name="Le M."/>
            <person name="Wang Q."/>
            <person name="Wei S."/>
            <person name="Zheng Y."/>
            <person name="Lin W."/>
            <person name="Duan Y."/>
            <person name="Cao H."/>
            <person name="Xiong S."/>
            <person name="Wang X."/>
            <person name="Wei L."/>
            <person name="Li C."/>
            <person name="Ma Q."/>
            <person name="Ju M."/>
            <person name="Zhao R."/>
            <person name="Li G."/>
            <person name="Mu C."/>
            <person name="Tian Q."/>
            <person name="Mei H."/>
            <person name="Zhang T."/>
            <person name="Gao T."/>
            <person name="Zhang H."/>
        </authorList>
    </citation>
    <scope>NUCLEOTIDE SEQUENCE</scope>
    <source>
        <strain evidence="2">3651</strain>
    </source>
</reference>
<feature type="compositionally biased region" description="Basic residues" evidence="1">
    <location>
        <begin position="1"/>
        <end position="13"/>
    </location>
</feature>
<protein>
    <submittedName>
        <fullName evidence="2">Uncharacterized protein</fullName>
    </submittedName>
</protein>
<dbReference type="PANTHER" id="PTHR36038:SF3">
    <property type="entry name" value="OVATE FAMILY PROTEIN"/>
    <property type="match status" value="1"/>
</dbReference>
<gene>
    <name evidence="2" type="ORF">Salat_0487300</name>
</gene>
<feature type="region of interest" description="Disordered" evidence="1">
    <location>
        <begin position="1"/>
        <end position="35"/>
    </location>
</feature>
<proteinExistence type="predicted"/>
<feature type="compositionally biased region" description="Polar residues" evidence="1">
    <location>
        <begin position="23"/>
        <end position="33"/>
    </location>
</feature>
<dbReference type="EMBL" id="JACGWO010000001">
    <property type="protein sequence ID" value="KAK4441524.1"/>
    <property type="molecule type" value="Genomic_DNA"/>
</dbReference>
<evidence type="ECO:0000256" key="1">
    <source>
        <dbReference type="SAM" id="MobiDB-lite"/>
    </source>
</evidence>
<sequence length="265" mass="29405">MLHWLSKKPHEHPKKVAKDGNVHKSNNSCNSVGGDTRRRRLKGVQECKLSCEDVCLLRFLQRRDLSRAFFYRTLNLKGMRIKRDNEIHGGLCLSDKAADSAGAASPEGCKVLPVTDSNSSSSSSGNGKDQRPTELGKNGKKKGICRVKELLRWGAAAKGEKNSVARKVLHFKNTTGLKEVVVEDQFIDDSPKISFGAWNVERCSTTNCSAYSAISKSSTVQIDISRSISLHVQSDQYAGRIENWITTDSEFVVLELCSIREYLAE</sequence>
<reference evidence="2" key="1">
    <citation type="submission" date="2020-06" db="EMBL/GenBank/DDBJ databases">
        <authorList>
            <person name="Li T."/>
            <person name="Hu X."/>
            <person name="Zhang T."/>
            <person name="Song X."/>
            <person name="Zhang H."/>
            <person name="Dai N."/>
            <person name="Sheng W."/>
            <person name="Hou X."/>
            <person name="Wei L."/>
        </authorList>
    </citation>
    <scope>NUCLEOTIDE SEQUENCE</scope>
    <source>
        <strain evidence="2">3651</strain>
        <tissue evidence="2">Leaf</tissue>
    </source>
</reference>
<comment type="caution">
    <text evidence="2">The sequence shown here is derived from an EMBL/GenBank/DDBJ whole genome shotgun (WGS) entry which is preliminary data.</text>
</comment>
<keyword evidence="3" id="KW-1185">Reference proteome</keyword>
<feature type="region of interest" description="Disordered" evidence="1">
    <location>
        <begin position="112"/>
        <end position="139"/>
    </location>
</feature>
<dbReference type="AlphaFoldDB" id="A0AAE1Z3H8"/>
<evidence type="ECO:0000313" key="3">
    <source>
        <dbReference type="Proteomes" id="UP001293254"/>
    </source>
</evidence>
<accession>A0AAE1Z3H8</accession>
<evidence type="ECO:0000313" key="2">
    <source>
        <dbReference type="EMBL" id="KAK4441524.1"/>
    </source>
</evidence>
<dbReference type="PANTHER" id="PTHR36038">
    <property type="entry name" value="OS06G0102750 PROTEIN"/>
    <property type="match status" value="1"/>
</dbReference>
<dbReference type="Proteomes" id="UP001293254">
    <property type="component" value="Unassembled WGS sequence"/>
</dbReference>
<feature type="compositionally biased region" description="Low complexity" evidence="1">
    <location>
        <begin position="117"/>
        <end position="127"/>
    </location>
</feature>